<dbReference type="Proteomes" id="UP000308760">
    <property type="component" value="Unassembled WGS sequence"/>
</dbReference>
<keyword evidence="4 6" id="KW-0472">Membrane</keyword>
<dbReference type="Pfam" id="PF06271">
    <property type="entry name" value="RDD"/>
    <property type="match status" value="1"/>
</dbReference>
<comment type="caution">
    <text evidence="8">The sequence shown here is derived from an EMBL/GenBank/DDBJ whole genome shotgun (WGS) entry which is preliminary data.</text>
</comment>
<keyword evidence="9" id="KW-1185">Reference proteome</keyword>
<feature type="transmembrane region" description="Helical" evidence="6">
    <location>
        <begin position="165"/>
        <end position="186"/>
    </location>
</feature>
<accession>A0A4S8QB78</accession>
<feature type="compositionally biased region" description="Pro residues" evidence="5">
    <location>
        <begin position="9"/>
        <end position="21"/>
    </location>
</feature>
<gene>
    <name evidence="8" type="ORF">FAB82_10130</name>
</gene>
<dbReference type="EMBL" id="STGY01000041">
    <property type="protein sequence ID" value="THV41737.1"/>
    <property type="molecule type" value="Genomic_DNA"/>
</dbReference>
<feature type="domain" description="RDD" evidence="7">
    <location>
        <begin position="41"/>
        <end position="228"/>
    </location>
</feature>
<feature type="region of interest" description="Disordered" evidence="5">
    <location>
        <begin position="1"/>
        <end position="40"/>
    </location>
</feature>
<feature type="compositionally biased region" description="Low complexity" evidence="5">
    <location>
        <begin position="22"/>
        <end position="40"/>
    </location>
</feature>
<protein>
    <submittedName>
        <fullName evidence="8">RDD family protein</fullName>
    </submittedName>
</protein>
<evidence type="ECO:0000256" key="6">
    <source>
        <dbReference type="SAM" id="Phobius"/>
    </source>
</evidence>
<evidence type="ECO:0000256" key="3">
    <source>
        <dbReference type="ARBA" id="ARBA00022989"/>
    </source>
</evidence>
<keyword evidence="2 6" id="KW-0812">Transmembrane</keyword>
<evidence type="ECO:0000313" key="8">
    <source>
        <dbReference type="EMBL" id="THV41737.1"/>
    </source>
</evidence>
<feature type="transmembrane region" description="Helical" evidence="6">
    <location>
        <begin position="117"/>
        <end position="138"/>
    </location>
</feature>
<evidence type="ECO:0000256" key="5">
    <source>
        <dbReference type="SAM" id="MobiDB-lite"/>
    </source>
</evidence>
<keyword evidence="3 6" id="KW-1133">Transmembrane helix</keyword>
<organism evidence="8 9">
    <name type="scientific">Glycomyces buryatensis</name>
    <dbReference type="NCBI Taxonomy" id="2570927"/>
    <lineage>
        <taxon>Bacteria</taxon>
        <taxon>Bacillati</taxon>
        <taxon>Actinomycetota</taxon>
        <taxon>Actinomycetes</taxon>
        <taxon>Glycomycetales</taxon>
        <taxon>Glycomycetaceae</taxon>
        <taxon>Glycomyces</taxon>
    </lineage>
</organism>
<evidence type="ECO:0000259" key="7">
    <source>
        <dbReference type="Pfam" id="PF06271"/>
    </source>
</evidence>
<evidence type="ECO:0000256" key="1">
    <source>
        <dbReference type="ARBA" id="ARBA00004141"/>
    </source>
</evidence>
<dbReference type="InterPro" id="IPR010432">
    <property type="entry name" value="RDD"/>
</dbReference>
<proteinExistence type="predicted"/>
<feature type="compositionally biased region" description="Basic and acidic residues" evidence="5">
    <location>
        <begin position="294"/>
        <end position="313"/>
    </location>
</feature>
<evidence type="ECO:0000256" key="2">
    <source>
        <dbReference type="ARBA" id="ARBA00022692"/>
    </source>
</evidence>
<evidence type="ECO:0000313" key="9">
    <source>
        <dbReference type="Proteomes" id="UP000308760"/>
    </source>
</evidence>
<comment type="subcellular location">
    <subcellularLocation>
        <location evidence="1">Membrane</location>
        <topology evidence="1">Multi-pass membrane protein</topology>
    </subcellularLocation>
</comment>
<dbReference type="GO" id="GO:0016020">
    <property type="term" value="C:membrane"/>
    <property type="evidence" value="ECO:0007669"/>
    <property type="project" value="UniProtKB-SubCell"/>
</dbReference>
<reference evidence="8 9" key="2">
    <citation type="submission" date="2019-05" db="EMBL/GenBank/DDBJ databases">
        <title>Glycomyces buryatensis sp. nov.</title>
        <authorList>
            <person name="Nikitina E."/>
        </authorList>
    </citation>
    <scope>NUCLEOTIDE SEQUENCE [LARGE SCALE GENOMIC DNA]</scope>
    <source>
        <strain evidence="8 9">18</strain>
    </source>
</reference>
<dbReference type="OrthoDB" id="5189208at2"/>
<reference evidence="9" key="1">
    <citation type="submission" date="2019-04" db="EMBL/GenBank/DDBJ databases">
        <title>Nocardioides xinjiangensis sp. nov.</title>
        <authorList>
            <person name="Liu S."/>
        </authorList>
    </citation>
    <scope>NUCLEOTIDE SEQUENCE [LARGE SCALE GENOMIC DNA]</scope>
    <source>
        <strain evidence="9">18</strain>
    </source>
</reference>
<feature type="transmembrane region" description="Helical" evidence="6">
    <location>
        <begin position="192"/>
        <end position="215"/>
    </location>
</feature>
<sequence length="325" mass="33999">MEISGSPMTQPPFLPGPPDHGPGPVASDPGAASPESASPAPGIGRRIGGRAIDFGVWTAVFVLLATLTYNTIAESLTTISGGEIVRVLFSLLTTGGDVGEAAESFGLSAWRMIVSKIQLSIFVLIAFHLAYELAAGLWKGRTVGRMILDMRLEGRRRPGVGVWRSAVRALITVVCTGGLYGLAWVALLHGSFAGGFALWVLSVAALVAYLVTALVGRERRSLADLVAGTRVVRAGVYAKAGQTIANAAQASASAARQAADATRTGATGLADQVPVQRARETGARIITQASESEQAQRLRDLGTSAKDRAVDTYRRRRGDGQPPIA</sequence>
<feature type="region of interest" description="Disordered" evidence="5">
    <location>
        <begin position="286"/>
        <end position="325"/>
    </location>
</feature>
<feature type="transmembrane region" description="Helical" evidence="6">
    <location>
        <begin position="54"/>
        <end position="72"/>
    </location>
</feature>
<name>A0A4S8QB78_9ACTN</name>
<evidence type="ECO:0000256" key="4">
    <source>
        <dbReference type="ARBA" id="ARBA00023136"/>
    </source>
</evidence>
<dbReference type="AlphaFoldDB" id="A0A4S8QB78"/>